<proteinExistence type="predicted"/>
<evidence type="ECO:0000313" key="2">
    <source>
        <dbReference type="Proteomes" id="UP001207468"/>
    </source>
</evidence>
<organism evidence="1 2">
    <name type="scientific">Russula earlei</name>
    <dbReference type="NCBI Taxonomy" id="71964"/>
    <lineage>
        <taxon>Eukaryota</taxon>
        <taxon>Fungi</taxon>
        <taxon>Dikarya</taxon>
        <taxon>Basidiomycota</taxon>
        <taxon>Agaricomycotina</taxon>
        <taxon>Agaricomycetes</taxon>
        <taxon>Russulales</taxon>
        <taxon>Russulaceae</taxon>
        <taxon>Russula</taxon>
    </lineage>
</organism>
<dbReference type="EMBL" id="JAGFNK010000010">
    <property type="protein sequence ID" value="KAI9512365.1"/>
    <property type="molecule type" value="Genomic_DNA"/>
</dbReference>
<protein>
    <submittedName>
        <fullName evidence="1">Uncharacterized protein</fullName>
    </submittedName>
</protein>
<sequence>MDDVTLAMQARVGWEFGGARPEREKQYTLSLATQTNAQPLPAVPEVFGLRLPPAKECL</sequence>
<gene>
    <name evidence="1" type="ORF">F5148DRAFT_1164371</name>
</gene>
<evidence type="ECO:0000313" key="1">
    <source>
        <dbReference type="EMBL" id="KAI9512365.1"/>
    </source>
</evidence>
<feature type="non-terminal residue" evidence="1">
    <location>
        <position position="58"/>
    </location>
</feature>
<name>A0ACC0UL95_9AGAM</name>
<accession>A0ACC0UL95</accession>
<comment type="caution">
    <text evidence="1">The sequence shown here is derived from an EMBL/GenBank/DDBJ whole genome shotgun (WGS) entry which is preliminary data.</text>
</comment>
<reference evidence="1" key="1">
    <citation type="submission" date="2021-03" db="EMBL/GenBank/DDBJ databases">
        <title>Evolutionary priming and transition to the ectomycorrhizal habit in an iconic lineage of mushroom-forming fungi: is preadaptation a requirement?</title>
        <authorList>
            <consortium name="DOE Joint Genome Institute"/>
            <person name="Looney B.P."/>
            <person name="Miyauchi S."/>
            <person name="Morin E."/>
            <person name="Drula E."/>
            <person name="Courty P.E."/>
            <person name="Chicoki N."/>
            <person name="Fauchery L."/>
            <person name="Kohler A."/>
            <person name="Kuo A."/>
            <person name="LaButti K."/>
            <person name="Pangilinan J."/>
            <person name="Lipzen A."/>
            <person name="Riley R."/>
            <person name="Andreopoulos W."/>
            <person name="He G."/>
            <person name="Johnson J."/>
            <person name="Barry K.W."/>
            <person name="Grigoriev I.V."/>
            <person name="Nagy L."/>
            <person name="Hibbett D."/>
            <person name="Henrissat B."/>
            <person name="Matheny P.B."/>
            <person name="Labbe J."/>
            <person name="Martin A.F."/>
        </authorList>
    </citation>
    <scope>NUCLEOTIDE SEQUENCE</scope>
    <source>
        <strain evidence="1">BPL698</strain>
    </source>
</reference>
<dbReference type="Proteomes" id="UP001207468">
    <property type="component" value="Unassembled WGS sequence"/>
</dbReference>
<keyword evidence="2" id="KW-1185">Reference proteome</keyword>